<dbReference type="GeneID" id="19016011"/>
<dbReference type="Proteomes" id="UP000198341">
    <property type="component" value="Chromosome 5"/>
</dbReference>
<evidence type="ECO:0000313" key="2">
    <source>
        <dbReference type="Proteomes" id="UP000198341"/>
    </source>
</evidence>
<sequence length="255" mass="28573">MNSLRSAISRLFDRIHFGLLRKKYIDDEHRIASEDFIKWLLKKSVLNLYPAAPYERKATAIEILSCARNVTSSPQGEGIDNGYARILSEELLQSEAATRVLLNASLDSWDRLRKSAFDMLSALPSPLPGVETGAELRKHLTWAKSMILSPMIKESDAAALQVRLWIKKYVFELKWSFTLVPEVSVSVPEKLTDAQSPPVFSLLDILNDFIEAQVQLASIDVLAACKKSLAHGPLLLARYDCFFSTTQNSLGEDTM</sequence>
<dbReference type="eggNOG" id="KOG1810">
    <property type="taxonomic scope" value="Eukaryota"/>
</dbReference>
<dbReference type="GO" id="GO:0030488">
    <property type="term" value="P:tRNA methylation"/>
    <property type="evidence" value="ECO:0007669"/>
    <property type="project" value="TreeGrafter"/>
</dbReference>
<reference evidence="1 2" key="1">
    <citation type="submission" date="2011-10" db="EMBL/GenBank/DDBJ databases">
        <authorList>
            <person name="Genoscope - CEA"/>
        </authorList>
    </citation>
    <scope>NUCLEOTIDE SEQUENCE [LARGE SCALE GENOMIC DNA]</scope>
    <source>
        <strain evidence="1 2">RCC 1105</strain>
    </source>
</reference>
<dbReference type="PANTHER" id="PTHR14387:SF0">
    <property type="entry name" value="DUF2428 DOMAIN-CONTAINING PROTEIN"/>
    <property type="match status" value="1"/>
</dbReference>
<dbReference type="KEGG" id="bpg:Bathy05g05080"/>
<proteinExistence type="predicted"/>
<dbReference type="GO" id="GO:0005829">
    <property type="term" value="C:cytosol"/>
    <property type="evidence" value="ECO:0007669"/>
    <property type="project" value="TreeGrafter"/>
</dbReference>
<dbReference type="PANTHER" id="PTHR14387">
    <property type="entry name" value="THADA/DEATH RECEPTOR INTERACTING PROTEIN"/>
    <property type="match status" value="1"/>
</dbReference>
<dbReference type="OrthoDB" id="73997at2759"/>
<protein>
    <submittedName>
        <fullName evidence="1">Uncharacterized protein</fullName>
    </submittedName>
</protein>
<evidence type="ECO:0000313" key="1">
    <source>
        <dbReference type="EMBL" id="CCO16640.1"/>
    </source>
</evidence>
<gene>
    <name evidence="1" type="ORF">Bathy05g05080</name>
</gene>
<dbReference type="RefSeq" id="XP_007513082.1">
    <property type="nucleotide sequence ID" value="XM_007513020.1"/>
</dbReference>
<name>K8EW00_9CHLO</name>
<organism evidence="1 2">
    <name type="scientific">Bathycoccus prasinos</name>
    <dbReference type="NCBI Taxonomy" id="41875"/>
    <lineage>
        <taxon>Eukaryota</taxon>
        <taxon>Viridiplantae</taxon>
        <taxon>Chlorophyta</taxon>
        <taxon>Mamiellophyceae</taxon>
        <taxon>Mamiellales</taxon>
        <taxon>Bathycoccaceae</taxon>
        <taxon>Bathycoccus</taxon>
    </lineage>
</organism>
<dbReference type="AlphaFoldDB" id="K8EW00"/>
<accession>K8EW00</accession>
<keyword evidence="2" id="KW-1185">Reference proteome</keyword>
<dbReference type="STRING" id="41875.K8EW00"/>
<dbReference type="InterPro" id="IPR051954">
    <property type="entry name" value="tRNA_methyltransferase_THADA"/>
</dbReference>
<dbReference type="EMBL" id="FO082274">
    <property type="protein sequence ID" value="CCO16640.1"/>
    <property type="molecule type" value="Genomic_DNA"/>
</dbReference>